<dbReference type="Proteomes" id="UP000694867">
    <property type="component" value="Unplaced"/>
</dbReference>
<keyword evidence="2 5" id="KW-0378">Hydrolase</keyword>
<dbReference type="RefSeq" id="XP_028968328.1">
    <property type="nucleotide sequence ID" value="XM_029112495.1"/>
</dbReference>
<dbReference type="SUPFAM" id="SSF50494">
    <property type="entry name" value="Trypsin-like serine proteases"/>
    <property type="match status" value="1"/>
</dbReference>
<feature type="domain" description="Peptidase S1" evidence="6">
    <location>
        <begin position="163"/>
        <end position="404"/>
    </location>
</feature>
<gene>
    <name evidence="8" type="primary">LOC100897853</name>
</gene>
<evidence type="ECO:0000313" key="7">
    <source>
        <dbReference type="Proteomes" id="UP000694867"/>
    </source>
</evidence>
<dbReference type="KEGG" id="goe:100897853"/>
<dbReference type="PROSITE" id="PS00135">
    <property type="entry name" value="TRYPSIN_SER"/>
    <property type="match status" value="1"/>
</dbReference>
<dbReference type="GO" id="GO:0004252">
    <property type="term" value="F:serine-type endopeptidase activity"/>
    <property type="evidence" value="ECO:0007669"/>
    <property type="project" value="InterPro"/>
</dbReference>
<dbReference type="PROSITE" id="PS00134">
    <property type="entry name" value="TRYPSIN_HIS"/>
    <property type="match status" value="1"/>
</dbReference>
<keyword evidence="3 5" id="KW-0720">Serine protease</keyword>
<dbReference type="GO" id="GO:0006508">
    <property type="term" value="P:proteolysis"/>
    <property type="evidence" value="ECO:0007669"/>
    <property type="project" value="UniProtKB-KW"/>
</dbReference>
<dbReference type="InterPro" id="IPR001314">
    <property type="entry name" value="Peptidase_S1A"/>
</dbReference>
<dbReference type="InterPro" id="IPR050127">
    <property type="entry name" value="Serine_Proteases_S1"/>
</dbReference>
<proteinExistence type="predicted"/>
<evidence type="ECO:0000313" key="8">
    <source>
        <dbReference type="RefSeq" id="XP_028968328.1"/>
    </source>
</evidence>
<dbReference type="Gene3D" id="2.40.10.10">
    <property type="entry name" value="Trypsin-like serine proteases"/>
    <property type="match status" value="1"/>
</dbReference>
<dbReference type="InterPro" id="IPR043504">
    <property type="entry name" value="Peptidase_S1_PA_chymotrypsin"/>
</dbReference>
<dbReference type="GO" id="GO:0005615">
    <property type="term" value="C:extracellular space"/>
    <property type="evidence" value="ECO:0007669"/>
    <property type="project" value="TreeGrafter"/>
</dbReference>
<keyword evidence="7" id="KW-1185">Reference proteome</keyword>
<dbReference type="FunFam" id="2.40.10.10:FF:000006">
    <property type="entry name" value="Serine proteinase stubble"/>
    <property type="match status" value="1"/>
</dbReference>
<dbReference type="PANTHER" id="PTHR24264:SF83">
    <property type="entry name" value="COMPLEMENT FACTOR I"/>
    <property type="match status" value="1"/>
</dbReference>
<dbReference type="PRINTS" id="PR00722">
    <property type="entry name" value="CHYMOTRYPSIN"/>
</dbReference>
<dbReference type="AlphaFoldDB" id="A0AAJ7WJK6"/>
<evidence type="ECO:0000259" key="6">
    <source>
        <dbReference type="PROSITE" id="PS50240"/>
    </source>
</evidence>
<evidence type="ECO:0000256" key="5">
    <source>
        <dbReference type="RuleBase" id="RU363034"/>
    </source>
</evidence>
<dbReference type="SMART" id="SM00020">
    <property type="entry name" value="Tryp_SPc"/>
    <property type="match status" value="1"/>
</dbReference>
<evidence type="ECO:0000256" key="1">
    <source>
        <dbReference type="ARBA" id="ARBA00022670"/>
    </source>
</evidence>
<keyword evidence="4" id="KW-1015">Disulfide bond</keyword>
<name>A0AAJ7WJK6_9ACAR</name>
<dbReference type="PROSITE" id="PS50240">
    <property type="entry name" value="TRYPSIN_DOM"/>
    <property type="match status" value="1"/>
</dbReference>
<dbReference type="GeneID" id="100897853"/>
<evidence type="ECO:0000256" key="2">
    <source>
        <dbReference type="ARBA" id="ARBA00022801"/>
    </source>
</evidence>
<dbReference type="CDD" id="cd00190">
    <property type="entry name" value="Tryp_SPc"/>
    <property type="match status" value="1"/>
</dbReference>
<keyword evidence="1 5" id="KW-0645">Protease</keyword>
<organism evidence="7 8">
    <name type="scientific">Galendromus occidentalis</name>
    <name type="common">western predatory mite</name>
    <dbReference type="NCBI Taxonomy" id="34638"/>
    <lineage>
        <taxon>Eukaryota</taxon>
        <taxon>Metazoa</taxon>
        <taxon>Ecdysozoa</taxon>
        <taxon>Arthropoda</taxon>
        <taxon>Chelicerata</taxon>
        <taxon>Arachnida</taxon>
        <taxon>Acari</taxon>
        <taxon>Parasitiformes</taxon>
        <taxon>Mesostigmata</taxon>
        <taxon>Gamasina</taxon>
        <taxon>Phytoseioidea</taxon>
        <taxon>Phytoseiidae</taxon>
        <taxon>Typhlodrominae</taxon>
        <taxon>Galendromus</taxon>
    </lineage>
</organism>
<dbReference type="InterPro" id="IPR009003">
    <property type="entry name" value="Peptidase_S1_PA"/>
</dbReference>
<evidence type="ECO:0000256" key="4">
    <source>
        <dbReference type="ARBA" id="ARBA00023157"/>
    </source>
</evidence>
<sequence length="436" mass="48872">MEMSFGHAQYYEDSIFPSAQSRLGPPWSSDLVVPHQDYLNIRRHLTAPSPDFQWKSASDRNSAFVLPRNNSVNPHQAVDLQTLTNIINVARYILSFPQKCFFRGNSYACGFGVSCWMQGKRPVDLCNGGVVWSCCVPRNAEPSKQAMVKEAVCGRTYMRDAKVVGGVAAKFGQQPWQAAIVKRSFLSQKISCGGALINEKWVLTAAHCVDRTPASNLRVRLGEHNIRDTTERYPHEEYTVRRKIVNEGFDRRNFVNDIALLELAQPVIYREHIIPICLPDKGTNFTGELATVAGWGRVKHGQSYMPSSLQKVDVQVIENEDCRSWFKEKGRREQIFNSMLCAGYKEGGRDSCQGDSGGPLVLKKNGRAQLIGLVSWGVQCALPNLPGVYTRVSEYVDWVDIYVNRGSRDSILVNKAVSKDESKDGKDVPAVSRHLR</sequence>
<dbReference type="Pfam" id="PF00089">
    <property type="entry name" value="Trypsin"/>
    <property type="match status" value="1"/>
</dbReference>
<accession>A0AAJ7WJK6</accession>
<dbReference type="InterPro" id="IPR018114">
    <property type="entry name" value="TRYPSIN_HIS"/>
</dbReference>
<reference evidence="8" key="1">
    <citation type="submission" date="2025-08" db="UniProtKB">
        <authorList>
            <consortium name="RefSeq"/>
        </authorList>
    </citation>
    <scope>IDENTIFICATION</scope>
</reference>
<evidence type="ECO:0000256" key="3">
    <source>
        <dbReference type="ARBA" id="ARBA00022825"/>
    </source>
</evidence>
<dbReference type="PANTHER" id="PTHR24264">
    <property type="entry name" value="TRYPSIN-RELATED"/>
    <property type="match status" value="1"/>
</dbReference>
<dbReference type="InterPro" id="IPR033116">
    <property type="entry name" value="TRYPSIN_SER"/>
</dbReference>
<protein>
    <submittedName>
        <fullName evidence="8">Serine proteinase stubble-like</fullName>
    </submittedName>
</protein>
<dbReference type="InterPro" id="IPR001254">
    <property type="entry name" value="Trypsin_dom"/>
</dbReference>